<dbReference type="EMBL" id="QGTD01000013">
    <property type="protein sequence ID" value="PWU67786.1"/>
    <property type="molecule type" value="Genomic_DNA"/>
</dbReference>
<feature type="transmembrane region" description="Helical" evidence="1">
    <location>
        <begin position="284"/>
        <end position="303"/>
    </location>
</feature>
<dbReference type="Pfam" id="PF05975">
    <property type="entry name" value="EcsB"/>
    <property type="match status" value="1"/>
</dbReference>
<dbReference type="GO" id="GO:0016020">
    <property type="term" value="C:membrane"/>
    <property type="evidence" value="ECO:0007669"/>
    <property type="project" value="InterPro"/>
</dbReference>
<dbReference type="RefSeq" id="WP_109985094.1">
    <property type="nucleotide sequence ID" value="NZ_QGTD01000013.1"/>
</dbReference>
<keyword evidence="3" id="KW-1185">Reference proteome</keyword>
<feature type="transmembrane region" description="Helical" evidence="1">
    <location>
        <begin position="190"/>
        <end position="209"/>
    </location>
</feature>
<dbReference type="AlphaFoldDB" id="A0A317KWV8"/>
<keyword evidence="1" id="KW-1133">Transmembrane helix</keyword>
<accession>A0A317KWV8</accession>
<dbReference type="InterPro" id="IPR010288">
    <property type="entry name" value="EcsB_ABC"/>
</dbReference>
<protein>
    <submittedName>
        <fullName evidence="2">ABC transporter permease</fullName>
    </submittedName>
</protein>
<dbReference type="OrthoDB" id="2447941at2"/>
<name>A0A317KWV8_9BACI</name>
<feature type="transmembrane region" description="Helical" evidence="1">
    <location>
        <begin position="104"/>
        <end position="127"/>
    </location>
</feature>
<feature type="transmembrane region" description="Helical" evidence="1">
    <location>
        <begin position="377"/>
        <end position="397"/>
    </location>
</feature>
<feature type="transmembrane region" description="Helical" evidence="1">
    <location>
        <begin position="353"/>
        <end position="371"/>
    </location>
</feature>
<dbReference type="PIRSF" id="PIRSF037259">
    <property type="entry name" value="EcsB_ABC"/>
    <property type="match status" value="1"/>
</dbReference>
<organism evidence="2 3">
    <name type="scientific">Gracilibacillus dipsosauri</name>
    <dbReference type="NCBI Taxonomy" id="178340"/>
    <lineage>
        <taxon>Bacteria</taxon>
        <taxon>Bacillati</taxon>
        <taxon>Bacillota</taxon>
        <taxon>Bacilli</taxon>
        <taxon>Bacillales</taxon>
        <taxon>Bacillaceae</taxon>
        <taxon>Gracilibacillus</taxon>
    </lineage>
</organism>
<feature type="transmembrane region" description="Helical" evidence="1">
    <location>
        <begin position="22"/>
        <end position="45"/>
    </location>
</feature>
<feature type="transmembrane region" description="Helical" evidence="1">
    <location>
        <begin position="133"/>
        <end position="154"/>
    </location>
</feature>
<keyword evidence="1" id="KW-0472">Membrane</keyword>
<evidence type="ECO:0000313" key="2">
    <source>
        <dbReference type="EMBL" id="PWU67786.1"/>
    </source>
</evidence>
<feature type="transmembrane region" description="Helical" evidence="1">
    <location>
        <begin position="166"/>
        <end position="184"/>
    </location>
</feature>
<reference evidence="2 3" key="1">
    <citation type="submission" date="2018-05" db="EMBL/GenBank/DDBJ databases">
        <title>Genomic analysis of Gracilibacillus dipsosauri DD1 reveals novel features of a salt-tolerant amylase.</title>
        <authorList>
            <person name="Deutch C.E."/>
            <person name="Yang S."/>
        </authorList>
    </citation>
    <scope>NUCLEOTIDE SEQUENCE [LARGE SCALE GENOMIC DNA]</scope>
    <source>
        <strain evidence="2 3">DD1</strain>
    </source>
</reference>
<keyword evidence="1" id="KW-0812">Transmembrane</keyword>
<sequence length="403" mass="47838">MLNAKEFFFERLKAHVKELNRYLRYILTGHLAIAMFFIFSAMAVYYQKWLEELPENFPVAIVIAVLLGFFTMYSPIQTLLKKADVVFLIPAEQKLASYFTRTLIYSYLTQIYLVLFVYAVMAPLYFASFSDGSLYFLLLFLLLLIKAWSILANWWMLKIRERSSRVIDQLVRLLLIIAIVYFFLERETMYLFMVTAILVGLFLYNYLLAKKQPGIQWDLLIERDYLRMRSFYRLANMFTDVPHLETTVKKRHGLARLLTSSIPHKQHNSYTFLFRLTTARSGEYFGIYIRLLVIGCLLVYYVPNPWLKLIFAILFGYMTFIQLMPLWKHHSTLVWLDLYPITEKVREASFIKWLKQLMIIQLVIFAVFLFFVGNLELGLFMFIFSILFIQFVIPAYVHKKLKG</sequence>
<feature type="transmembrane region" description="Helical" evidence="1">
    <location>
        <begin position="57"/>
        <end position="76"/>
    </location>
</feature>
<proteinExistence type="predicted"/>
<feature type="transmembrane region" description="Helical" evidence="1">
    <location>
        <begin position="309"/>
        <end position="327"/>
    </location>
</feature>
<gene>
    <name evidence="2" type="ORF">DLJ74_15145</name>
</gene>
<dbReference type="Proteomes" id="UP000245624">
    <property type="component" value="Unassembled WGS sequence"/>
</dbReference>
<comment type="caution">
    <text evidence="2">The sequence shown here is derived from an EMBL/GenBank/DDBJ whole genome shotgun (WGS) entry which is preliminary data.</text>
</comment>
<evidence type="ECO:0000256" key="1">
    <source>
        <dbReference type="SAM" id="Phobius"/>
    </source>
</evidence>
<evidence type="ECO:0000313" key="3">
    <source>
        <dbReference type="Proteomes" id="UP000245624"/>
    </source>
</evidence>